<feature type="transmembrane region" description="Helical" evidence="8">
    <location>
        <begin position="161"/>
        <end position="179"/>
    </location>
</feature>
<dbReference type="HAMAP" id="MF_01521">
    <property type="entry name" value="MntP_pump"/>
    <property type="match status" value="1"/>
</dbReference>
<reference evidence="9" key="1">
    <citation type="submission" date="2015-08" db="EMBL/GenBank/DDBJ databases">
        <title>Complete DNA Sequence of Pseudomonas syringae pv. actinidiae, the Causal Agent of Kiwifruit Canker Disease.</title>
        <authorList>
            <person name="Rikkerink E.H.A."/>
            <person name="Fineran P.C."/>
        </authorList>
    </citation>
    <scope>NUCLEOTIDE SEQUENCE</scope>
    <source>
        <strain evidence="9">DSM 13666</strain>
    </source>
</reference>
<dbReference type="PANTHER" id="PTHR35529:SF1">
    <property type="entry name" value="MANGANESE EFFLUX PUMP MNTP-RELATED"/>
    <property type="match status" value="1"/>
</dbReference>
<dbReference type="Pfam" id="PF02659">
    <property type="entry name" value="Mntp"/>
    <property type="match status" value="1"/>
</dbReference>
<evidence type="ECO:0000313" key="9">
    <source>
        <dbReference type="EMBL" id="KOO37600.1"/>
    </source>
</evidence>
<keyword evidence="1 8" id="KW-0813">Transport</keyword>
<comment type="caution">
    <text evidence="9">The sequence shown here is derived from an EMBL/GenBank/DDBJ whole genome shotgun (WGS) entry which is preliminary data.</text>
</comment>
<dbReference type="PATRIC" id="fig|136160.3.peg.415"/>
<keyword evidence="5 8" id="KW-0406">Ion transport</keyword>
<evidence type="ECO:0000256" key="8">
    <source>
        <dbReference type="HAMAP-Rule" id="MF_01521"/>
    </source>
</evidence>
<evidence type="ECO:0000256" key="3">
    <source>
        <dbReference type="ARBA" id="ARBA00022692"/>
    </source>
</evidence>
<keyword evidence="4 8" id="KW-1133">Transmembrane helix</keyword>
<proteinExistence type="inferred from homology"/>
<keyword evidence="3 8" id="KW-0812">Transmembrane</keyword>
<accession>A0A4Y7X114</accession>
<evidence type="ECO:0000256" key="6">
    <source>
        <dbReference type="ARBA" id="ARBA00023136"/>
    </source>
</evidence>
<comment type="subcellular location">
    <subcellularLocation>
        <location evidence="8">Cell membrane</location>
        <topology evidence="8">Multi-pass membrane protein</topology>
    </subcellularLocation>
</comment>
<comment type="similarity">
    <text evidence="8">Belongs to the MntP (TC 9.B.29) family.</text>
</comment>
<keyword evidence="2 8" id="KW-1003">Cell membrane</keyword>
<keyword evidence="6 8" id="KW-0472">Membrane</keyword>
<dbReference type="PANTHER" id="PTHR35529">
    <property type="entry name" value="MANGANESE EFFLUX PUMP MNTP-RELATED"/>
    <property type="match status" value="1"/>
</dbReference>
<dbReference type="AlphaFoldDB" id="A0A0M0KFG7"/>
<sequence length="181" mass="19214">MVEELIALLIMASALGMDAFSIALGMGTLGLRFSQMFKVGLTIGVFHVIMPLMGMVAGKLLSAHLGLFANWLGAGLLLWLGLVMIVSPFQEKERTFVDPSGIGLFVFALSVSLDSLSAGLSLGMVGAKMALAVVAMGVMSTVLSWLGLFIGMRFQRYVGPYSELLGGFILCGFGVKLLLPY</sequence>
<dbReference type="InterPro" id="IPR003810">
    <property type="entry name" value="Mntp/YtaF"/>
</dbReference>
<dbReference type="RefSeq" id="WP_010899895.1">
    <property type="nucleotide sequence ID" value="NZ_CP040441.1"/>
</dbReference>
<protein>
    <recommendedName>
        <fullName evidence="8">Putative manganese efflux pump MntP</fullName>
    </recommendedName>
</protein>
<evidence type="ECO:0000256" key="5">
    <source>
        <dbReference type="ARBA" id="ARBA00023065"/>
    </source>
</evidence>
<comment type="function">
    <text evidence="8">Probably functions as a manganese efflux pump.</text>
</comment>
<gene>
    <name evidence="8" type="primary">mntP</name>
    <name evidence="9" type="ORF">AMD02_01130</name>
</gene>
<dbReference type="GeneID" id="87599316"/>
<organism evidence="9">
    <name type="scientific">Halalkalibacterium halodurans</name>
    <name type="common">Bacillus halodurans</name>
    <dbReference type="NCBI Taxonomy" id="86665"/>
    <lineage>
        <taxon>Bacteria</taxon>
        <taxon>Bacillati</taxon>
        <taxon>Bacillota</taxon>
        <taxon>Bacilli</taxon>
        <taxon>Bacillales</taxon>
        <taxon>Bacillaceae</taxon>
        <taxon>Halalkalibacterium (ex Joshi et al. 2022)</taxon>
    </lineage>
</organism>
<evidence type="ECO:0000256" key="2">
    <source>
        <dbReference type="ARBA" id="ARBA00022475"/>
    </source>
</evidence>
<feature type="transmembrane region" description="Helical" evidence="8">
    <location>
        <begin position="6"/>
        <end position="27"/>
    </location>
</feature>
<feature type="transmembrane region" description="Helical" evidence="8">
    <location>
        <begin position="39"/>
        <end position="61"/>
    </location>
</feature>
<name>A0A0M0KFG7_ALKHA</name>
<evidence type="ECO:0000256" key="4">
    <source>
        <dbReference type="ARBA" id="ARBA00022989"/>
    </source>
</evidence>
<evidence type="ECO:0000256" key="7">
    <source>
        <dbReference type="ARBA" id="ARBA00023211"/>
    </source>
</evidence>
<dbReference type="InterPro" id="IPR022929">
    <property type="entry name" value="Put_MntP"/>
</dbReference>
<feature type="transmembrane region" description="Helical" evidence="8">
    <location>
        <begin position="101"/>
        <end position="123"/>
    </location>
</feature>
<dbReference type="EMBL" id="LILD01000001">
    <property type="protein sequence ID" value="KOO37600.1"/>
    <property type="molecule type" value="Genomic_DNA"/>
</dbReference>
<dbReference type="GO" id="GO:0005886">
    <property type="term" value="C:plasma membrane"/>
    <property type="evidence" value="ECO:0007669"/>
    <property type="project" value="UniProtKB-SubCell"/>
</dbReference>
<dbReference type="OMA" id="WHFGLFQ"/>
<evidence type="ECO:0000256" key="1">
    <source>
        <dbReference type="ARBA" id="ARBA00022448"/>
    </source>
</evidence>
<accession>A0A0M0KFG7</accession>
<dbReference type="GO" id="GO:0005384">
    <property type="term" value="F:manganese ion transmembrane transporter activity"/>
    <property type="evidence" value="ECO:0007669"/>
    <property type="project" value="UniProtKB-UniRule"/>
</dbReference>
<feature type="transmembrane region" description="Helical" evidence="8">
    <location>
        <begin position="67"/>
        <end position="89"/>
    </location>
</feature>
<keyword evidence="7 8" id="KW-0464">Manganese</keyword>
<feature type="transmembrane region" description="Helical" evidence="8">
    <location>
        <begin position="129"/>
        <end position="149"/>
    </location>
</feature>